<dbReference type="InterPro" id="IPR043502">
    <property type="entry name" value="DNA/RNA_pol_sf"/>
</dbReference>
<accession>A0A401GLW5</accession>
<protein>
    <submittedName>
        <fullName evidence="1">Uncharacterized protein</fullName>
    </submittedName>
</protein>
<dbReference type="Proteomes" id="UP000287166">
    <property type="component" value="Unassembled WGS sequence"/>
</dbReference>
<organism evidence="1 2">
    <name type="scientific">Sparassis crispa</name>
    <dbReference type="NCBI Taxonomy" id="139825"/>
    <lineage>
        <taxon>Eukaryota</taxon>
        <taxon>Fungi</taxon>
        <taxon>Dikarya</taxon>
        <taxon>Basidiomycota</taxon>
        <taxon>Agaricomycotina</taxon>
        <taxon>Agaricomycetes</taxon>
        <taxon>Polyporales</taxon>
        <taxon>Sparassidaceae</taxon>
        <taxon>Sparassis</taxon>
    </lineage>
</organism>
<dbReference type="OrthoDB" id="3255636at2759"/>
<evidence type="ECO:0000313" key="2">
    <source>
        <dbReference type="Proteomes" id="UP000287166"/>
    </source>
</evidence>
<dbReference type="InParanoid" id="A0A401GLW5"/>
<proteinExistence type="predicted"/>
<dbReference type="Gene3D" id="3.30.70.270">
    <property type="match status" value="1"/>
</dbReference>
<name>A0A401GLW5_9APHY</name>
<dbReference type="Gene3D" id="3.10.10.10">
    <property type="entry name" value="HIV Type 1 Reverse Transcriptase, subunit A, domain 1"/>
    <property type="match status" value="1"/>
</dbReference>
<sequence length="66" mass="7659">MICIMKKSEKLQTVVDARKRNDNTVKDVTPFPDQDQIRMDVSHAKYQSKIDSSDAYEQIWVAVEDV</sequence>
<keyword evidence="2" id="KW-1185">Reference proteome</keyword>
<dbReference type="GeneID" id="38780079"/>
<reference evidence="1 2" key="1">
    <citation type="journal article" date="2018" name="Sci. Rep.">
        <title>Genome sequence of the cauliflower mushroom Sparassis crispa (Hanabiratake) and its association with beneficial usage.</title>
        <authorList>
            <person name="Kiyama R."/>
            <person name="Furutani Y."/>
            <person name="Kawaguchi K."/>
            <person name="Nakanishi T."/>
        </authorList>
    </citation>
    <scope>NUCLEOTIDE SEQUENCE [LARGE SCALE GENOMIC DNA]</scope>
</reference>
<dbReference type="EMBL" id="BFAD01000005">
    <property type="protein sequence ID" value="GBE83162.1"/>
    <property type="molecule type" value="Genomic_DNA"/>
</dbReference>
<comment type="caution">
    <text evidence="1">The sequence shown here is derived from an EMBL/GenBank/DDBJ whole genome shotgun (WGS) entry which is preliminary data.</text>
</comment>
<dbReference type="STRING" id="139825.A0A401GLW5"/>
<dbReference type="RefSeq" id="XP_027614075.1">
    <property type="nucleotide sequence ID" value="XM_027758274.1"/>
</dbReference>
<dbReference type="AlphaFoldDB" id="A0A401GLW5"/>
<evidence type="ECO:0000313" key="1">
    <source>
        <dbReference type="EMBL" id="GBE83162.1"/>
    </source>
</evidence>
<dbReference type="SUPFAM" id="SSF56672">
    <property type="entry name" value="DNA/RNA polymerases"/>
    <property type="match status" value="1"/>
</dbReference>
<dbReference type="InterPro" id="IPR043128">
    <property type="entry name" value="Rev_trsase/Diguanyl_cyclase"/>
</dbReference>
<gene>
    <name evidence="1" type="ORF">SCP_0502090</name>
</gene>